<dbReference type="Proteomes" id="UP000278180">
    <property type="component" value="Unassembled WGS sequence"/>
</dbReference>
<evidence type="ECO:0000313" key="2">
    <source>
        <dbReference type="Proteomes" id="UP000278180"/>
    </source>
</evidence>
<sequence>MEQRTDLRGRFRLNSEVLFVGRAAGIANQGCVMAKTVT</sequence>
<gene>
    <name evidence="1" type="ORF">ALP51_200098</name>
</gene>
<accession>A0A3M5JH22</accession>
<dbReference type="AlphaFoldDB" id="A0A3M5JH22"/>
<dbReference type="EMBL" id="RBTE01000438">
    <property type="protein sequence ID" value="RMT22282.1"/>
    <property type="molecule type" value="Genomic_DNA"/>
</dbReference>
<protein>
    <submittedName>
        <fullName evidence="1">Uncharacterized protein</fullName>
    </submittedName>
</protein>
<proteinExistence type="predicted"/>
<comment type="caution">
    <text evidence="1">The sequence shown here is derived from an EMBL/GenBank/DDBJ whole genome shotgun (WGS) entry which is preliminary data.</text>
</comment>
<evidence type="ECO:0000313" key="1">
    <source>
        <dbReference type="EMBL" id="RMT22282.1"/>
    </source>
</evidence>
<organism evidence="1 2">
    <name type="scientific">Pseudomonas savastanoi</name>
    <name type="common">Pseudomonas syringae pv. savastanoi</name>
    <dbReference type="NCBI Taxonomy" id="29438"/>
    <lineage>
        <taxon>Bacteria</taxon>
        <taxon>Pseudomonadati</taxon>
        <taxon>Pseudomonadota</taxon>
        <taxon>Gammaproteobacteria</taxon>
        <taxon>Pseudomonadales</taxon>
        <taxon>Pseudomonadaceae</taxon>
        <taxon>Pseudomonas</taxon>
    </lineage>
</organism>
<reference evidence="1 2" key="1">
    <citation type="submission" date="2018-08" db="EMBL/GenBank/DDBJ databases">
        <title>Recombination of ecologically and evolutionarily significant loci maintains genetic cohesion in the Pseudomonas syringae species complex.</title>
        <authorList>
            <person name="Dillon M."/>
            <person name="Thakur S."/>
            <person name="Almeida R.N.D."/>
            <person name="Weir B.S."/>
            <person name="Guttman D.S."/>
        </authorList>
    </citation>
    <scope>NUCLEOTIDE SEQUENCE [LARGE SCALE GENOMIC DNA]</scope>
    <source>
        <strain evidence="1 2">ICMP 13684</strain>
    </source>
</reference>
<name>A0A3M5JH22_PSESS</name>